<keyword evidence="3" id="KW-1185">Reference proteome</keyword>
<dbReference type="Proteomes" id="UP000054279">
    <property type="component" value="Unassembled WGS sequence"/>
</dbReference>
<feature type="non-terminal residue" evidence="2">
    <location>
        <position position="60"/>
    </location>
</feature>
<reference evidence="2 3" key="1">
    <citation type="submission" date="2014-06" db="EMBL/GenBank/DDBJ databases">
        <title>Evolutionary Origins and Diversification of the Mycorrhizal Mutualists.</title>
        <authorList>
            <consortium name="DOE Joint Genome Institute"/>
            <consortium name="Mycorrhizal Genomics Consortium"/>
            <person name="Kohler A."/>
            <person name="Kuo A."/>
            <person name="Nagy L.G."/>
            <person name="Floudas D."/>
            <person name="Copeland A."/>
            <person name="Barry K.W."/>
            <person name="Cichocki N."/>
            <person name="Veneault-Fourrey C."/>
            <person name="LaButti K."/>
            <person name="Lindquist E.A."/>
            <person name="Lipzen A."/>
            <person name="Lundell T."/>
            <person name="Morin E."/>
            <person name="Murat C."/>
            <person name="Riley R."/>
            <person name="Ohm R."/>
            <person name="Sun H."/>
            <person name="Tunlid A."/>
            <person name="Henrissat B."/>
            <person name="Grigoriev I.V."/>
            <person name="Hibbett D.S."/>
            <person name="Martin F."/>
        </authorList>
    </citation>
    <scope>NUCLEOTIDE SEQUENCE [LARGE SCALE GENOMIC DNA]</scope>
    <source>
        <strain evidence="2 3">SS14</strain>
    </source>
</reference>
<feature type="non-terminal residue" evidence="2">
    <location>
        <position position="1"/>
    </location>
</feature>
<evidence type="ECO:0000313" key="3">
    <source>
        <dbReference type="Proteomes" id="UP000054279"/>
    </source>
</evidence>
<name>A0A0C9TGL4_SPHS4</name>
<dbReference type="Pfam" id="PF20151">
    <property type="entry name" value="DUF6533"/>
    <property type="match status" value="1"/>
</dbReference>
<accession>A0A0C9TGL4</accession>
<organism evidence="2 3">
    <name type="scientific">Sphaerobolus stellatus (strain SS14)</name>
    <dbReference type="NCBI Taxonomy" id="990650"/>
    <lineage>
        <taxon>Eukaryota</taxon>
        <taxon>Fungi</taxon>
        <taxon>Dikarya</taxon>
        <taxon>Basidiomycota</taxon>
        <taxon>Agaricomycotina</taxon>
        <taxon>Agaricomycetes</taxon>
        <taxon>Phallomycetidae</taxon>
        <taxon>Geastrales</taxon>
        <taxon>Sphaerobolaceae</taxon>
        <taxon>Sphaerobolus</taxon>
    </lineage>
</organism>
<dbReference type="OrthoDB" id="2745134at2759"/>
<proteinExistence type="predicted"/>
<sequence length="60" mass="7026">YFQLASFTLLLYDHRTCIVTRIWNRPLSGATILFLLNRYITPLQFVVGVTSFFSPAWSRN</sequence>
<dbReference type="InterPro" id="IPR045340">
    <property type="entry name" value="DUF6533"/>
</dbReference>
<evidence type="ECO:0000259" key="1">
    <source>
        <dbReference type="Pfam" id="PF20151"/>
    </source>
</evidence>
<gene>
    <name evidence="2" type="ORF">M422DRAFT_84852</name>
</gene>
<feature type="domain" description="DUF6533" evidence="1">
    <location>
        <begin position="1"/>
        <end position="43"/>
    </location>
</feature>
<dbReference type="AlphaFoldDB" id="A0A0C9TGL4"/>
<protein>
    <recommendedName>
        <fullName evidence="1">DUF6533 domain-containing protein</fullName>
    </recommendedName>
</protein>
<dbReference type="HOGENOM" id="CLU_190864_0_0_1"/>
<evidence type="ECO:0000313" key="2">
    <source>
        <dbReference type="EMBL" id="KIJ28568.1"/>
    </source>
</evidence>
<dbReference type="EMBL" id="KN837303">
    <property type="protein sequence ID" value="KIJ28568.1"/>
    <property type="molecule type" value="Genomic_DNA"/>
</dbReference>